<dbReference type="PANTHER" id="PTHR12277">
    <property type="entry name" value="ALPHA/BETA HYDROLASE DOMAIN-CONTAINING PROTEIN"/>
    <property type="match status" value="1"/>
</dbReference>
<name>A0A0W0XVL1_9GAMM</name>
<dbReference type="PANTHER" id="PTHR12277:SF81">
    <property type="entry name" value="PROTEIN ABHD13"/>
    <property type="match status" value="1"/>
</dbReference>
<feature type="domain" description="AB hydrolase-1" evidence="2">
    <location>
        <begin position="123"/>
        <end position="207"/>
    </location>
</feature>
<comment type="caution">
    <text evidence="3">The sequence shown here is derived from an EMBL/GenBank/DDBJ whole genome shotgun (WGS) entry which is preliminary data.</text>
</comment>
<keyword evidence="1" id="KW-0175">Coiled coil</keyword>
<evidence type="ECO:0000256" key="1">
    <source>
        <dbReference type="SAM" id="Coils"/>
    </source>
</evidence>
<dbReference type="SUPFAM" id="SSF53474">
    <property type="entry name" value="alpha/beta-Hydrolases"/>
    <property type="match status" value="1"/>
</dbReference>
<dbReference type="OrthoDB" id="5644263at2"/>
<proteinExistence type="predicted"/>
<dbReference type="EMBL" id="LNYT01000007">
    <property type="protein sequence ID" value="KTD48661.1"/>
    <property type="molecule type" value="Genomic_DNA"/>
</dbReference>
<dbReference type="AlphaFoldDB" id="A0A0W0XVL1"/>
<protein>
    <submittedName>
        <fullName evidence="3">Substrate of the Dot/Icm system</fullName>
    </submittedName>
</protein>
<organism evidence="3 4">
    <name type="scientific">Legionella rubrilucens</name>
    <dbReference type="NCBI Taxonomy" id="458"/>
    <lineage>
        <taxon>Bacteria</taxon>
        <taxon>Pseudomonadati</taxon>
        <taxon>Pseudomonadota</taxon>
        <taxon>Gammaproteobacteria</taxon>
        <taxon>Legionellales</taxon>
        <taxon>Legionellaceae</taxon>
        <taxon>Legionella</taxon>
    </lineage>
</organism>
<feature type="coiled-coil region" evidence="1">
    <location>
        <begin position="317"/>
        <end position="373"/>
    </location>
</feature>
<evidence type="ECO:0000259" key="2">
    <source>
        <dbReference type="Pfam" id="PF00561"/>
    </source>
</evidence>
<dbReference type="RefSeq" id="WP_058531108.1">
    <property type="nucleotide sequence ID" value="NZ_CAAAIN010000001.1"/>
</dbReference>
<evidence type="ECO:0000313" key="3">
    <source>
        <dbReference type="EMBL" id="KTD48661.1"/>
    </source>
</evidence>
<dbReference type="Pfam" id="PF00561">
    <property type="entry name" value="Abhydrolase_1"/>
    <property type="match status" value="1"/>
</dbReference>
<dbReference type="PATRIC" id="fig|458.5.peg.1049"/>
<gene>
    <name evidence="3" type="primary">sidB</name>
    <name evidence="3" type="ORF">Lrub_1012</name>
</gene>
<dbReference type="InterPro" id="IPR000073">
    <property type="entry name" value="AB_hydrolase_1"/>
</dbReference>
<dbReference type="InterPro" id="IPR029058">
    <property type="entry name" value="AB_hydrolase_fold"/>
</dbReference>
<accession>A0A0W0XVL1</accession>
<sequence length="421" mass="47427">MANVYNAPKPRYSGWTWAKFIAARFLFPPVLLWDALKYGMNKALGERVSEIVLPAQTEDFKHLAVTDENVSKHNYSNNDIKLTCEKHTVITHDYAQLDTFEIKHSAQKDTAPQYQKYIVNLVGNGMCYEEIIGEMQEDAQALQANVVGFNLRGVGQSQGKPKSKDDLITDGIAQVQRLLDLGVSPQNITLKGHSLGAGIASLVAQHFHQLGQPINVFNSRSFSSITNFVVGKLRLKRDASGREENGHTETTGMKVAGWLAKPFIKFGVALVKWEMDAGSAFKSIPEAYKDYIVVRTRKGQRDKSIDDKVIPHYASIHKELSAERRKKKAEIDKEIENLDNLIETSDPLAKGKLMRAREALVEARERIKSDRKMETAPHRNGHNVEWDALTNRSGKTAETFFREFVERTTKDHAVKSISLQH</sequence>
<evidence type="ECO:0000313" key="4">
    <source>
        <dbReference type="Proteomes" id="UP000054608"/>
    </source>
</evidence>
<dbReference type="STRING" id="458.Lrub_1012"/>
<keyword evidence="4" id="KW-1185">Reference proteome</keyword>
<dbReference type="Gene3D" id="3.40.50.1820">
    <property type="entry name" value="alpha/beta hydrolase"/>
    <property type="match status" value="1"/>
</dbReference>
<dbReference type="Proteomes" id="UP000054608">
    <property type="component" value="Unassembled WGS sequence"/>
</dbReference>
<reference evidence="3 4" key="1">
    <citation type="submission" date="2015-11" db="EMBL/GenBank/DDBJ databases">
        <title>Genomic analysis of 38 Legionella species identifies large and diverse effector repertoires.</title>
        <authorList>
            <person name="Burstein D."/>
            <person name="Amaro F."/>
            <person name="Zusman T."/>
            <person name="Lifshitz Z."/>
            <person name="Cohen O."/>
            <person name="Gilbert J.A."/>
            <person name="Pupko T."/>
            <person name="Shuman H.A."/>
            <person name="Segal G."/>
        </authorList>
    </citation>
    <scope>NUCLEOTIDE SEQUENCE [LARGE SCALE GENOMIC DNA]</scope>
    <source>
        <strain evidence="3 4">WA-270A-C2</strain>
    </source>
</reference>